<dbReference type="STRING" id="226505.SAMN05444394_3619"/>
<feature type="transmembrane region" description="Helical" evidence="6">
    <location>
        <begin position="269"/>
        <end position="291"/>
    </location>
</feature>
<evidence type="ECO:0000256" key="4">
    <source>
        <dbReference type="ARBA" id="ARBA00022989"/>
    </source>
</evidence>
<feature type="transmembrane region" description="Helical" evidence="6">
    <location>
        <begin position="143"/>
        <end position="162"/>
    </location>
</feature>
<protein>
    <submittedName>
        <fullName evidence="8">MFS transporter, PAT family, beta-lactamase induction signal transducer AmpG</fullName>
    </submittedName>
</protein>
<dbReference type="InterPro" id="IPR011701">
    <property type="entry name" value="MFS"/>
</dbReference>
<proteinExistence type="predicted"/>
<dbReference type="GO" id="GO:0022857">
    <property type="term" value="F:transmembrane transporter activity"/>
    <property type="evidence" value="ECO:0007669"/>
    <property type="project" value="InterPro"/>
</dbReference>
<dbReference type="EMBL" id="FSRC01000003">
    <property type="protein sequence ID" value="SIO15732.1"/>
    <property type="molecule type" value="Genomic_DNA"/>
</dbReference>
<feature type="transmembrane region" description="Helical" evidence="6">
    <location>
        <begin position="362"/>
        <end position="383"/>
    </location>
</feature>
<dbReference type="PANTHER" id="PTHR12778:SF10">
    <property type="entry name" value="MAJOR FACILITATOR SUPERFAMILY DOMAIN-CONTAINING PROTEIN 3"/>
    <property type="match status" value="1"/>
</dbReference>
<dbReference type="Pfam" id="PF07690">
    <property type="entry name" value="MFS_1"/>
    <property type="match status" value="1"/>
</dbReference>
<name>A0A1N6H7J5_9BACT</name>
<accession>A0A1N6H7J5</accession>
<dbReference type="Gene3D" id="1.20.1250.20">
    <property type="entry name" value="MFS general substrate transporter like domains"/>
    <property type="match status" value="1"/>
</dbReference>
<dbReference type="Proteomes" id="UP000185221">
    <property type="component" value="Unassembled WGS sequence"/>
</dbReference>
<evidence type="ECO:0000313" key="8">
    <source>
        <dbReference type="EMBL" id="SIO15732.1"/>
    </source>
</evidence>
<feature type="transmembrane region" description="Helical" evidence="6">
    <location>
        <begin position="12"/>
        <end position="33"/>
    </location>
</feature>
<dbReference type="AlphaFoldDB" id="A0A1N6H7J5"/>
<evidence type="ECO:0000256" key="5">
    <source>
        <dbReference type="ARBA" id="ARBA00023136"/>
    </source>
</evidence>
<feature type="transmembrane region" description="Helical" evidence="6">
    <location>
        <begin position="389"/>
        <end position="410"/>
    </location>
</feature>
<keyword evidence="9" id="KW-1185">Reference proteome</keyword>
<dbReference type="InterPro" id="IPR020846">
    <property type="entry name" value="MFS_dom"/>
</dbReference>
<dbReference type="GO" id="GO:0016020">
    <property type="term" value="C:membrane"/>
    <property type="evidence" value="ECO:0007669"/>
    <property type="project" value="UniProtKB-SubCell"/>
</dbReference>
<feature type="transmembrane region" description="Helical" evidence="6">
    <location>
        <begin position="325"/>
        <end position="350"/>
    </location>
</feature>
<feature type="transmembrane region" description="Helical" evidence="6">
    <location>
        <begin position="45"/>
        <end position="63"/>
    </location>
</feature>
<comment type="subcellular location">
    <subcellularLocation>
        <location evidence="1">Membrane</location>
        <topology evidence="1">Multi-pass membrane protein</topology>
    </subcellularLocation>
</comment>
<reference evidence="9" key="1">
    <citation type="submission" date="2016-11" db="EMBL/GenBank/DDBJ databases">
        <authorList>
            <person name="Varghese N."/>
            <person name="Submissions S."/>
        </authorList>
    </citation>
    <scope>NUCLEOTIDE SEQUENCE [LARGE SCALE GENOMIC DNA]</scope>
    <source>
        <strain evidence="9">DSM 15292</strain>
    </source>
</reference>
<gene>
    <name evidence="8" type="ORF">SAMN05444394_3619</name>
</gene>
<dbReference type="RefSeq" id="WP_074226394.1">
    <property type="nucleotide sequence ID" value="NZ_FSRC01000003.1"/>
</dbReference>
<dbReference type="PROSITE" id="PS50850">
    <property type="entry name" value="MFS"/>
    <property type="match status" value="1"/>
</dbReference>
<feature type="domain" description="Major facilitator superfamily (MFS) profile" evidence="7">
    <location>
        <begin position="1"/>
        <end position="414"/>
    </location>
</feature>
<feature type="transmembrane region" description="Helical" evidence="6">
    <location>
        <begin position="298"/>
        <end position="319"/>
    </location>
</feature>
<feature type="transmembrane region" description="Helical" evidence="6">
    <location>
        <begin position="75"/>
        <end position="92"/>
    </location>
</feature>
<dbReference type="SUPFAM" id="SSF103473">
    <property type="entry name" value="MFS general substrate transporter"/>
    <property type="match status" value="1"/>
</dbReference>
<dbReference type="InterPro" id="IPR036259">
    <property type="entry name" value="MFS_trans_sf"/>
</dbReference>
<dbReference type="OrthoDB" id="9787815at2"/>
<evidence type="ECO:0000256" key="1">
    <source>
        <dbReference type="ARBA" id="ARBA00004141"/>
    </source>
</evidence>
<dbReference type="PANTHER" id="PTHR12778">
    <property type="entry name" value="SOLUTE CARRIER FAMILY 33 ACETYL-COA TRANSPORTER -RELATED"/>
    <property type="match status" value="1"/>
</dbReference>
<feature type="transmembrane region" description="Helical" evidence="6">
    <location>
        <begin position="215"/>
        <end position="236"/>
    </location>
</feature>
<sequence>MTQNKPKNPWLWIPSLYMTEGIPYIVIIVVSVIMYKKLGVSNSDIGLYTSLLYLPWVIKPIWSPIIDLVGTKRKWFLYMQLVLALVFIGVGFNTSGSSFFFISLAFFWMGAFASATNDIASDGMYLIALKPDQQSFFVGLRGTFYRIGMITGQGLIVIIAGYLETSLGDNSKAWSYTMIIVGALMLLLTAINFLTTPKVEEESKDTSKKEASFAMVFSTFFTKKNIGISLAFVLLYRLGESQLVKMASPFLLENRQTGGLGLSTSEVGFLYGTIGVIALLLGGILGGIAISKNGLGKWMIPMALSLNLPNLLYIALAHFQPENIVFAGTVVVIEQFGYGFGFAAYMIFLIYLAEGLFKTSHYALATGFMAMGMMFPGMVSGYIQEWLGYTGFFIWVGIAMIPALIIAKSVKYPKEFGKKTE</sequence>
<dbReference type="InterPro" id="IPR004752">
    <property type="entry name" value="AmpG_permease/AT-1"/>
</dbReference>
<organism evidence="8 9">
    <name type="scientific">Algoriphagus halophilus</name>
    <dbReference type="NCBI Taxonomy" id="226505"/>
    <lineage>
        <taxon>Bacteria</taxon>
        <taxon>Pseudomonadati</taxon>
        <taxon>Bacteroidota</taxon>
        <taxon>Cytophagia</taxon>
        <taxon>Cytophagales</taxon>
        <taxon>Cyclobacteriaceae</taxon>
        <taxon>Algoriphagus</taxon>
    </lineage>
</organism>
<keyword evidence="2" id="KW-0813">Transport</keyword>
<evidence type="ECO:0000256" key="6">
    <source>
        <dbReference type="SAM" id="Phobius"/>
    </source>
</evidence>
<feature type="transmembrane region" description="Helical" evidence="6">
    <location>
        <begin position="174"/>
        <end position="194"/>
    </location>
</feature>
<keyword evidence="4 6" id="KW-1133">Transmembrane helix</keyword>
<evidence type="ECO:0000256" key="2">
    <source>
        <dbReference type="ARBA" id="ARBA00022448"/>
    </source>
</evidence>
<evidence type="ECO:0000259" key="7">
    <source>
        <dbReference type="PROSITE" id="PS50850"/>
    </source>
</evidence>
<evidence type="ECO:0000313" key="9">
    <source>
        <dbReference type="Proteomes" id="UP000185221"/>
    </source>
</evidence>
<keyword evidence="3 6" id="KW-0812">Transmembrane</keyword>
<feature type="transmembrane region" description="Helical" evidence="6">
    <location>
        <begin position="98"/>
        <end position="120"/>
    </location>
</feature>
<evidence type="ECO:0000256" key="3">
    <source>
        <dbReference type="ARBA" id="ARBA00022692"/>
    </source>
</evidence>
<keyword evidence="5 6" id="KW-0472">Membrane</keyword>